<organism evidence="2 3">
    <name type="scientific">Thalassiosira pseudonana</name>
    <name type="common">Marine diatom</name>
    <name type="synonym">Cyclotella nana</name>
    <dbReference type="NCBI Taxonomy" id="35128"/>
    <lineage>
        <taxon>Eukaryota</taxon>
        <taxon>Sar</taxon>
        <taxon>Stramenopiles</taxon>
        <taxon>Ochrophyta</taxon>
        <taxon>Bacillariophyta</taxon>
        <taxon>Coscinodiscophyceae</taxon>
        <taxon>Thalassiosirophycidae</taxon>
        <taxon>Thalassiosirales</taxon>
        <taxon>Thalassiosiraceae</taxon>
        <taxon>Thalassiosira</taxon>
    </lineage>
</organism>
<feature type="region of interest" description="Disordered" evidence="1">
    <location>
        <begin position="1"/>
        <end position="24"/>
    </location>
</feature>
<dbReference type="InParanoid" id="B8C0R8"/>
<dbReference type="HOGENOM" id="CLU_607657_0_0_1"/>
<sequence length="451" mass="50286">MADDTINGAIRPQDAANSRRRSSRSSCLDESEYTFSDEPAATNNVVQSVASKNRARADEDLLTRVVADSCTNAFGCVFVEAWVLSNDGTKLTRPSGGHWMSPSFSQSLPTEELIQNAMQLDKEARDCAPGAGLAGTLFNDCTTNGNVHWRQIKVLMDDPFVQREYGNRMKKMYSLGIGLVASVGFSSLDERGIVLYYSRSTANTERLRADSNEHFLVGATNLIGASFAIRKPREECAELRKEMFRTAIRKVRMELKKKKKMSLGSIVLDKDEMAKLVAELNREDAQNHDEEKSWASQTLHTTMQIVKRPGKFVYKVGKKTYKLGKKVAMRLNSSRKKWGGAKMHGPPRQSVQDCVFVFVGVFLCMLTMLKISTSLSTDSRFLIDGGWYSGTLCIIFALTPAPVGQPRQIMCSHVWNMFVGLAIQQIPTGGYVDFMAWHDDASGMPLIWKQA</sequence>
<dbReference type="GO" id="GO:0015706">
    <property type="term" value="P:nitrate transmembrane transport"/>
    <property type="evidence" value="ECO:0000318"/>
    <property type="project" value="GO_Central"/>
</dbReference>
<dbReference type="PANTHER" id="PTHR33741">
    <property type="entry name" value="TRANSMEMBRANE PROTEIN DDB_G0269096-RELATED"/>
    <property type="match status" value="1"/>
</dbReference>
<protein>
    <submittedName>
        <fullName evidence="2">Uncharacterized protein</fullName>
    </submittedName>
</protein>
<evidence type="ECO:0000256" key="1">
    <source>
        <dbReference type="SAM" id="MobiDB-lite"/>
    </source>
</evidence>
<evidence type="ECO:0000313" key="2">
    <source>
        <dbReference type="EMBL" id="EED93115.1"/>
    </source>
</evidence>
<dbReference type="RefSeq" id="XP_002289578.1">
    <property type="nucleotide sequence ID" value="XM_002289542.1"/>
</dbReference>
<reference evidence="2 3" key="2">
    <citation type="journal article" date="2008" name="Nature">
        <title>The Phaeodactylum genome reveals the evolutionary history of diatom genomes.</title>
        <authorList>
            <person name="Bowler C."/>
            <person name="Allen A.E."/>
            <person name="Badger J.H."/>
            <person name="Grimwood J."/>
            <person name="Jabbari K."/>
            <person name="Kuo A."/>
            <person name="Maheswari U."/>
            <person name="Martens C."/>
            <person name="Maumus F."/>
            <person name="Otillar R.P."/>
            <person name="Rayko E."/>
            <person name="Salamov A."/>
            <person name="Vandepoele K."/>
            <person name="Beszteri B."/>
            <person name="Gruber A."/>
            <person name="Heijde M."/>
            <person name="Katinka M."/>
            <person name="Mock T."/>
            <person name="Valentin K."/>
            <person name="Verret F."/>
            <person name="Berges J.A."/>
            <person name="Brownlee C."/>
            <person name="Cadoret J.P."/>
            <person name="Chiovitti A."/>
            <person name="Choi C.J."/>
            <person name="Coesel S."/>
            <person name="De Martino A."/>
            <person name="Detter J.C."/>
            <person name="Durkin C."/>
            <person name="Falciatore A."/>
            <person name="Fournet J."/>
            <person name="Haruta M."/>
            <person name="Huysman M.J."/>
            <person name="Jenkins B.D."/>
            <person name="Jiroutova K."/>
            <person name="Jorgensen R.E."/>
            <person name="Joubert Y."/>
            <person name="Kaplan A."/>
            <person name="Kroger N."/>
            <person name="Kroth P.G."/>
            <person name="La Roche J."/>
            <person name="Lindquist E."/>
            <person name="Lommer M."/>
            <person name="Martin-Jezequel V."/>
            <person name="Lopez P.J."/>
            <person name="Lucas S."/>
            <person name="Mangogna M."/>
            <person name="McGinnis K."/>
            <person name="Medlin L.K."/>
            <person name="Montsant A."/>
            <person name="Oudot-Le Secq M.P."/>
            <person name="Napoli C."/>
            <person name="Obornik M."/>
            <person name="Parker M.S."/>
            <person name="Petit J.L."/>
            <person name="Porcel B.M."/>
            <person name="Poulsen N."/>
            <person name="Robison M."/>
            <person name="Rychlewski L."/>
            <person name="Rynearson T.A."/>
            <person name="Schmutz J."/>
            <person name="Shapiro H."/>
            <person name="Siaut M."/>
            <person name="Stanley M."/>
            <person name="Sussman M.R."/>
            <person name="Taylor A.R."/>
            <person name="Vardi A."/>
            <person name="von Dassow P."/>
            <person name="Vyverman W."/>
            <person name="Willis A."/>
            <person name="Wyrwicz L.S."/>
            <person name="Rokhsar D.S."/>
            <person name="Weissenbach J."/>
            <person name="Armbrust E.V."/>
            <person name="Green B.R."/>
            <person name="Van de Peer Y."/>
            <person name="Grigoriev I.V."/>
        </authorList>
    </citation>
    <scope>NUCLEOTIDE SEQUENCE [LARGE SCALE GENOMIC DNA]</scope>
    <source>
        <strain evidence="2 3">CCMP1335</strain>
    </source>
</reference>
<reference evidence="2 3" key="1">
    <citation type="journal article" date="2004" name="Science">
        <title>The genome of the diatom Thalassiosira pseudonana: ecology, evolution, and metabolism.</title>
        <authorList>
            <person name="Armbrust E.V."/>
            <person name="Berges J.A."/>
            <person name="Bowler C."/>
            <person name="Green B.R."/>
            <person name="Martinez D."/>
            <person name="Putnam N.H."/>
            <person name="Zhou S."/>
            <person name="Allen A.E."/>
            <person name="Apt K.E."/>
            <person name="Bechner M."/>
            <person name="Brzezinski M.A."/>
            <person name="Chaal B.K."/>
            <person name="Chiovitti A."/>
            <person name="Davis A.K."/>
            <person name="Demarest M.S."/>
            <person name="Detter J.C."/>
            <person name="Glavina T."/>
            <person name="Goodstein D."/>
            <person name="Hadi M.Z."/>
            <person name="Hellsten U."/>
            <person name="Hildebrand M."/>
            <person name="Jenkins B.D."/>
            <person name="Jurka J."/>
            <person name="Kapitonov V.V."/>
            <person name="Kroger N."/>
            <person name="Lau W.W."/>
            <person name="Lane T.W."/>
            <person name="Larimer F.W."/>
            <person name="Lippmeier J.C."/>
            <person name="Lucas S."/>
            <person name="Medina M."/>
            <person name="Montsant A."/>
            <person name="Obornik M."/>
            <person name="Parker M.S."/>
            <person name="Palenik B."/>
            <person name="Pazour G.J."/>
            <person name="Richardson P.M."/>
            <person name="Rynearson T.A."/>
            <person name="Saito M.A."/>
            <person name="Schwartz D.C."/>
            <person name="Thamatrakoln K."/>
            <person name="Valentin K."/>
            <person name="Vardi A."/>
            <person name="Wilkerson F.P."/>
            <person name="Rokhsar D.S."/>
        </authorList>
    </citation>
    <scope>NUCLEOTIDE SEQUENCE [LARGE SCALE GENOMIC DNA]</scope>
    <source>
        <strain evidence="2 3">CCMP1335</strain>
    </source>
</reference>
<dbReference type="GeneID" id="7452270"/>
<evidence type="ECO:0000313" key="3">
    <source>
        <dbReference type="Proteomes" id="UP000001449"/>
    </source>
</evidence>
<proteinExistence type="predicted"/>
<keyword evidence="3" id="KW-1185">Reference proteome</keyword>
<dbReference type="PANTHER" id="PTHR33741:SF5">
    <property type="entry name" value="TRANSMEMBRANE PROTEIN DDB_G0269096-RELATED"/>
    <property type="match status" value="1"/>
</dbReference>
<dbReference type="AlphaFoldDB" id="B8C0R8"/>
<dbReference type="InterPro" id="IPR007065">
    <property type="entry name" value="HPP"/>
</dbReference>
<dbReference type="EMBL" id="CM000641">
    <property type="protein sequence ID" value="EED93115.1"/>
    <property type="molecule type" value="Genomic_DNA"/>
</dbReference>
<name>B8C0R8_THAPS</name>
<dbReference type="GO" id="GO:0015112">
    <property type="term" value="F:nitrate transmembrane transporter activity"/>
    <property type="evidence" value="ECO:0000318"/>
    <property type="project" value="GO_Central"/>
</dbReference>
<gene>
    <name evidence="2" type="ORF">THAPSDRAFT_4948</name>
</gene>
<dbReference type="PaxDb" id="35128-Thaps4948"/>
<dbReference type="KEGG" id="tps:THAPSDRAFT_4948"/>
<dbReference type="eggNOG" id="ENOG502QXFE">
    <property type="taxonomic scope" value="Eukaryota"/>
</dbReference>
<dbReference type="Proteomes" id="UP000001449">
    <property type="component" value="Chromosome 4"/>
</dbReference>
<accession>B8C0R8</accession>